<name>A0ABZ1BP10_9FIRM</name>
<evidence type="ECO:0008006" key="3">
    <source>
        <dbReference type="Google" id="ProtNLM"/>
    </source>
</evidence>
<evidence type="ECO:0000313" key="2">
    <source>
        <dbReference type="Proteomes" id="UP001333102"/>
    </source>
</evidence>
<reference evidence="2" key="1">
    <citation type="submission" date="2023-12" db="EMBL/GenBank/DDBJ databases">
        <title>Novel isolates from deep terrestrial aquifers shed light on the physiology and ecology of the class Limnochordia.</title>
        <authorList>
            <person name="Karnachuk O.V."/>
            <person name="Lukina A.P."/>
            <person name="Avakyan M.R."/>
            <person name="Kadnikov V."/>
            <person name="Begmatov S."/>
            <person name="Beletsky A.V."/>
            <person name="Mardanov A.V."/>
            <person name="Ravin N.V."/>
        </authorList>
    </citation>
    <scope>NUCLEOTIDE SEQUENCE [LARGE SCALE GENOMIC DNA]</scope>
    <source>
        <strain evidence="2">LN</strain>
    </source>
</reference>
<proteinExistence type="predicted"/>
<gene>
    <name evidence="1" type="ORF">VLY81_14120</name>
</gene>
<sequence>MEVEASFRTLKTPLEIQPVYHWSELGVRGHITSAVLALLLARLIERRLEKAGMPQRARTALATLAGIDEVEIELGGRRLVRVARLTDEQRRLWEALQVPPLPAFRVA</sequence>
<dbReference type="EMBL" id="CP141614">
    <property type="protein sequence ID" value="WRP14532.1"/>
    <property type="molecule type" value="Genomic_DNA"/>
</dbReference>
<protein>
    <recommendedName>
        <fullName evidence="3">DDE family transposase</fullName>
    </recommendedName>
</protein>
<evidence type="ECO:0000313" key="1">
    <source>
        <dbReference type="EMBL" id="WRP14532.1"/>
    </source>
</evidence>
<organism evidence="1 2">
    <name type="scientific">Geochorda subterranea</name>
    <dbReference type="NCBI Taxonomy" id="3109564"/>
    <lineage>
        <taxon>Bacteria</taxon>
        <taxon>Bacillati</taxon>
        <taxon>Bacillota</taxon>
        <taxon>Limnochordia</taxon>
        <taxon>Limnochordales</taxon>
        <taxon>Geochordaceae</taxon>
        <taxon>Geochorda</taxon>
    </lineage>
</organism>
<accession>A0ABZ1BP10</accession>
<keyword evidence="2" id="KW-1185">Reference proteome</keyword>
<dbReference type="RefSeq" id="WP_324668876.1">
    <property type="nucleotide sequence ID" value="NZ_CP141614.1"/>
</dbReference>
<dbReference type="Proteomes" id="UP001333102">
    <property type="component" value="Chromosome"/>
</dbReference>